<dbReference type="GO" id="GO:0031507">
    <property type="term" value="P:heterochromatin formation"/>
    <property type="evidence" value="ECO:0007669"/>
    <property type="project" value="TreeGrafter"/>
</dbReference>
<dbReference type="OrthoDB" id="1707486at2759"/>
<proteinExistence type="predicted"/>
<dbReference type="Gene3D" id="1.10.20.10">
    <property type="entry name" value="Histone, subunit A"/>
    <property type="match status" value="1"/>
</dbReference>
<evidence type="ECO:0000313" key="7">
    <source>
        <dbReference type="Proteomes" id="UP000070544"/>
    </source>
</evidence>
<sequence>MDAIGGSSGISHGVKHDELSVDQLPKKNIFRLMKEFLPNRVMIGEDAKKAIMHSLPIFASYLTHAARDIKDSKGEATITEDHVFAALETILGLEGFIPDLKTGLDGK</sequence>
<dbReference type="OMA" id="MEVIEME"/>
<evidence type="ECO:0000256" key="1">
    <source>
        <dbReference type="ARBA" id="ARBA00004123"/>
    </source>
</evidence>
<evidence type="ECO:0000256" key="2">
    <source>
        <dbReference type="ARBA" id="ARBA00023242"/>
    </source>
</evidence>
<dbReference type="EMBL" id="KQ965732">
    <property type="protein sequence ID" value="KXS21506.1"/>
    <property type="molecule type" value="Genomic_DNA"/>
</dbReference>
<feature type="domain" description="Transcription factor CBF/NF-Y/archaeal histone" evidence="5">
    <location>
        <begin position="23"/>
        <end position="87"/>
    </location>
</feature>
<dbReference type="Pfam" id="PF00808">
    <property type="entry name" value="CBFD_NFYB_HMF"/>
    <property type="match status" value="1"/>
</dbReference>
<keyword evidence="7" id="KW-1185">Reference proteome</keyword>
<dbReference type="PANTHER" id="PTHR46172">
    <property type="entry name" value="DNA POLYMERASE EPSILON SUBUNIT 3"/>
    <property type="match status" value="1"/>
</dbReference>
<dbReference type="GO" id="GO:0031490">
    <property type="term" value="F:chromatin DNA binding"/>
    <property type="evidence" value="ECO:0007669"/>
    <property type="project" value="TreeGrafter"/>
</dbReference>
<dbReference type="CDD" id="cd22928">
    <property type="entry name" value="HFD_POLE3_DPB4"/>
    <property type="match status" value="1"/>
</dbReference>
<name>A0A139AXN7_GONPJ</name>
<dbReference type="GO" id="GO:0008622">
    <property type="term" value="C:epsilon DNA polymerase complex"/>
    <property type="evidence" value="ECO:0007669"/>
    <property type="project" value="TreeGrafter"/>
</dbReference>
<comment type="subcellular location">
    <subcellularLocation>
        <location evidence="1">Nucleus</location>
    </subcellularLocation>
</comment>
<dbReference type="InterPro" id="IPR051377">
    <property type="entry name" value="DNA_Pol-Epsilon_Subunit"/>
</dbReference>
<dbReference type="GO" id="GO:0006272">
    <property type="term" value="P:leading strand elongation"/>
    <property type="evidence" value="ECO:0007669"/>
    <property type="project" value="TreeGrafter"/>
</dbReference>
<dbReference type="InterPro" id="IPR003958">
    <property type="entry name" value="CBFA_NFYB_domain"/>
</dbReference>
<evidence type="ECO:0000259" key="5">
    <source>
        <dbReference type="Pfam" id="PF00808"/>
    </source>
</evidence>
<keyword evidence="2" id="KW-0539">Nucleus</keyword>
<accession>A0A139AXN7</accession>
<dbReference type="SUPFAM" id="SSF47113">
    <property type="entry name" value="Histone-fold"/>
    <property type="match status" value="1"/>
</dbReference>
<dbReference type="GO" id="GO:0046982">
    <property type="term" value="F:protein heterodimerization activity"/>
    <property type="evidence" value="ECO:0007669"/>
    <property type="project" value="InterPro"/>
</dbReference>
<dbReference type="Proteomes" id="UP000070544">
    <property type="component" value="Unassembled WGS sequence"/>
</dbReference>
<protein>
    <recommendedName>
        <fullName evidence="3">DNA polymerase epsilon subunit D</fullName>
    </recommendedName>
    <alternativeName>
        <fullName evidence="4">DNA polymerase II subunit D</fullName>
    </alternativeName>
</protein>
<organism evidence="6 7">
    <name type="scientific">Gonapodya prolifera (strain JEL478)</name>
    <name type="common">Monoblepharis prolifera</name>
    <dbReference type="NCBI Taxonomy" id="1344416"/>
    <lineage>
        <taxon>Eukaryota</taxon>
        <taxon>Fungi</taxon>
        <taxon>Fungi incertae sedis</taxon>
        <taxon>Chytridiomycota</taxon>
        <taxon>Chytridiomycota incertae sedis</taxon>
        <taxon>Monoblepharidomycetes</taxon>
        <taxon>Monoblepharidales</taxon>
        <taxon>Gonapodyaceae</taxon>
        <taxon>Gonapodya</taxon>
    </lineage>
</organism>
<reference evidence="6 7" key="1">
    <citation type="journal article" date="2015" name="Genome Biol. Evol.">
        <title>Phylogenomic analyses indicate that early fungi evolved digesting cell walls of algal ancestors of land plants.</title>
        <authorList>
            <person name="Chang Y."/>
            <person name="Wang S."/>
            <person name="Sekimoto S."/>
            <person name="Aerts A.L."/>
            <person name="Choi C."/>
            <person name="Clum A."/>
            <person name="LaButti K.M."/>
            <person name="Lindquist E.A."/>
            <person name="Yee Ngan C."/>
            <person name="Ohm R.A."/>
            <person name="Salamov A.A."/>
            <person name="Grigoriev I.V."/>
            <person name="Spatafora J.W."/>
            <person name="Berbee M.L."/>
        </authorList>
    </citation>
    <scope>NUCLEOTIDE SEQUENCE [LARGE SCALE GENOMIC DNA]</scope>
    <source>
        <strain evidence="6 7">JEL478</strain>
    </source>
</reference>
<dbReference type="GO" id="GO:0008623">
    <property type="term" value="C:CHRAC"/>
    <property type="evidence" value="ECO:0007669"/>
    <property type="project" value="TreeGrafter"/>
</dbReference>
<evidence type="ECO:0000256" key="4">
    <source>
        <dbReference type="ARBA" id="ARBA00042096"/>
    </source>
</evidence>
<evidence type="ECO:0000256" key="3">
    <source>
        <dbReference type="ARBA" id="ARBA00039775"/>
    </source>
</evidence>
<dbReference type="InterPro" id="IPR009072">
    <property type="entry name" value="Histone-fold"/>
</dbReference>
<dbReference type="GO" id="GO:0006974">
    <property type="term" value="P:DNA damage response"/>
    <property type="evidence" value="ECO:0007669"/>
    <property type="project" value="TreeGrafter"/>
</dbReference>
<dbReference type="AlphaFoldDB" id="A0A139AXN7"/>
<gene>
    <name evidence="6" type="ORF">M427DRAFT_50941</name>
</gene>
<evidence type="ECO:0000313" key="6">
    <source>
        <dbReference type="EMBL" id="KXS21506.1"/>
    </source>
</evidence>
<dbReference type="PANTHER" id="PTHR46172:SF1">
    <property type="entry name" value="DNA POLYMERASE EPSILON SUBUNIT 3"/>
    <property type="match status" value="1"/>
</dbReference>